<protein>
    <submittedName>
        <fullName evidence="3">ATPase</fullName>
    </submittedName>
</protein>
<evidence type="ECO:0000313" key="4">
    <source>
        <dbReference type="Proteomes" id="UP000236488"/>
    </source>
</evidence>
<dbReference type="PANTHER" id="PTHR33295">
    <property type="entry name" value="ATPASE"/>
    <property type="match status" value="1"/>
</dbReference>
<evidence type="ECO:0000313" key="3">
    <source>
        <dbReference type="EMBL" id="PNV65340.1"/>
    </source>
</evidence>
<organism evidence="3 4">
    <name type="scientific">Rubneribacter badeniensis</name>
    <dbReference type="NCBI Taxonomy" id="2070688"/>
    <lineage>
        <taxon>Bacteria</taxon>
        <taxon>Bacillati</taxon>
        <taxon>Actinomycetota</taxon>
        <taxon>Coriobacteriia</taxon>
        <taxon>Eggerthellales</taxon>
        <taxon>Eggerthellaceae</taxon>
        <taxon>Rubneribacter</taxon>
    </lineage>
</organism>
<evidence type="ECO:0000259" key="2">
    <source>
        <dbReference type="Pfam" id="PF13635"/>
    </source>
</evidence>
<accession>A0A2K2U575</accession>
<feature type="domain" description="AAA" evidence="1">
    <location>
        <begin position="20"/>
        <end position="155"/>
    </location>
</feature>
<dbReference type="Proteomes" id="UP000236488">
    <property type="component" value="Unassembled WGS sequence"/>
</dbReference>
<name>A0A2K2U575_9ACTN</name>
<dbReference type="InterPro" id="IPR025420">
    <property type="entry name" value="DUF4143"/>
</dbReference>
<keyword evidence="4" id="KW-1185">Reference proteome</keyword>
<sequence>MELKRRIDAELLAWKVSPSRKPLVVHGARQVGKTHSVLAFAEHAFERVIYIDFSAQKDLCALFDGDITPEALLPQIEAASGVDFDPATTLVFFDEVQACPRALTALKYFYERAPECYVIAAGSLLGVALGRGEYSYPVGKVDTLTLHPLDFEEFLWASGEEKLASLIEKAYASDALFGLHERALRLYRSYLLVGGLPEAVLAHVEGARLPAVRSIQQGIADAYLADMTKYASPLDSSKILNVWRSVPEQLAKENHKFQYATIASSARAFQYEAPINWLHAAGLVSFCYRVSEGRKPLRAFAQHDFFKLYVLDVGLLTTLQGLDASDLEPASDKGSRFRGGVAENYVMQQLRASGVEPFYWGTASKAEVDFVVQLEGEGAIPIEVKSGANVSARSLEAYRKAYDPPVVLRLSTKNFGFERGIKSVPLYAAHCIGRR</sequence>
<evidence type="ECO:0000259" key="1">
    <source>
        <dbReference type="Pfam" id="PF13173"/>
    </source>
</evidence>
<gene>
    <name evidence="3" type="ORF">C2L80_07105</name>
</gene>
<dbReference type="SUPFAM" id="SSF52540">
    <property type="entry name" value="P-loop containing nucleoside triphosphate hydrolases"/>
    <property type="match status" value="1"/>
</dbReference>
<reference evidence="3 4" key="1">
    <citation type="journal article" date="2018" name="Int. J. Syst. Evol. Microbiol.">
        <title>Rubneribacter badeniensis gen. nov., sp. nov. and Enteroscipio rubneri gen. nov., sp. nov., new members of the Eggerthellaceae isolated from human faeces.</title>
        <authorList>
            <person name="Danylec N."/>
            <person name="Gobl A."/>
            <person name="Stoll D.A."/>
            <person name="Hetzer B."/>
            <person name="Kulling S.E."/>
            <person name="Huch M."/>
        </authorList>
    </citation>
    <scope>NUCLEOTIDE SEQUENCE [LARGE SCALE GENOMIC DNA]</scope>
    <source>
        <strain evidence="3 4">ResAG-85</strain>
    </source>
</reference>
<dbReference type="RefSeq" id="WP_103262915.1">
    <property type="nucleotide sequence ID" value="NZ_PPEL01000035.1"/>
</dbReference>
<dbReference type="InterPro" id="IPR041682">
    <property type="entry name" value="AAA_14"/>
</dbReference>
<dbReference type="InterPro" id="IPR027417">
    <property type="entry name" value="P-loop_NTPase"/>
</dbReference>
<dbReference type="PANTHER" id="PTHR33295:SF7">
    <property type="entry name" value="ATPASE"/>
    <property type="match status" value="1"/>
</dbReference>
<proteinExistence type="predicted"/>
<feature type="domain" description="DUF4143" evidence="2">
    <location>
        <begin position="226"/>
        <end position="387"/>
    </location>
</feature>
<dbReference type="Pfam" id="PF13173">
    <property type="entry name" value="AAA_14"/>
    <property type="match status" value="1"/>
</dbReference>
<dbReference type="AlphaFoldDB" id="A0A2K2U575"/>
<dbReference type="Pfam" id="PF13635">
    <property type="entry name" value="DUF4143"/>
    <property type="match status" value="1"/>
</dbReference>
<comment type="caution">
    <text evidence="3">The sequence shown here is derived from an EMBL/GenBank/DDBJ whole genome shotgun (WGS) entry which is preliminary data.</text>
</comment>
<dbReference type="EMBL" id="PPEL01000035">
    <property type="protein sequence ID" value="PNV65340.1"/>
    <property type="molecule type" value="Genomic_DNA"/>
</dbReference>